<feature type="repeat" description="PPR" evidence="3">
    <location>
        <begin position="112"/>
        <end position="146"/>
    </location>
</feature>
<dbReference type="EMBL" id="JACMSC010000001">
    <property type="protein sequence ID" value="KAG6539177.1"/>
    <property type="molecule type" value="Genomic_DNA"/>
</dbReference>
<evidence type="ECO:0008006" key="6">
    <source>
        <dbReference type="Google" id="ProtNLM"/>
    </source>
</evidence>
<dbReference type="InterPro" id="IPR002885">
    <property type="entry name" value="PPR_rpt"/>
</dbReference>
<evidence type="ECO:0000313" key="4">
    <source>
        <dbReference type="EMBL" id="KAG6539177.1"/>
    </source>
</evidence>
<dbReference type="Gene3D" id="1.25.40.10">
    <property type="entry name" value="Tetratricopeptide repeat domain"/>
    <property type="match status" value="1"/>
</dbReference>
<keyword evidence="5" id="KW-1185">Reference proteome</keyword>
<evidence type="ECO:0000256" key="3">
    <source>
        <dbReference type="PROSITE-ProRule" id="PRU00708"/>
    </source>
</evidence>
<evidence type="ECO:0000256" key="2">
    <source>
        <dbReference type="ARBA" id="ARBA00022737"/>
    </source>
</evidence>
<comment type="similarity">
    <text evidence="1">Belongs to the PPR family. P subfamily.</text>
</comment>
<organism evidence="4 5">
    <name type="scientific">Zingiber officinale</name>
    <name type="common">Ginger</name>
    <name type="synonym">Amomum zingiber</name>
    <dbReference type="NCBI Taxonomy" id="94328"/>
    <lineage>
        <taxon>Eukaryota</taxon>
        <taxon>Viridiplantae</taxon>
        <taxon>Streptophyta</taxon>
        <taxon>Embryophyta</taxon>
        <taxon>Tracheophyta</taxon>
        <taxon>Spermatophyta</taxon>
        <taxon>Magnoliopsida</taxon>
        <taxon>Liliopsida</taxon>
        <taxon>Zingiberales</taxon>
        <taxon>Zingiberaceae</taxon>
        <taxon>Zingiber</taxon>
    </lineage>
</organism>
<name>A0A8J5MAT1_ZINOF</name>
<proteinExistence type="inferred from homology"/>
<dbReference type="Proteomes" id="UP000734854">
    <property type="component" value="Unassembled WGS sequence"/>
</dbReference>
<dbReference type="AlphaFoldDB" id="A0A8J5MAT1"/>
<evidence type="ECO:0000313" key="5">
    <source>
        <dbReference type="Proteomes" id="UP000734854"/>
    </source>
</evidence>
<feature type="repeat" description="PPR" evidence="3">
    <location>
        <begin position="77"/>
        <end position="111"/>
    </location>
</feature>
<sequence length="279" mass="30486">MVTTRKPFVLLQQLIKTYPILDPSTSALVLRHLFEASCEASSVVIYTSLIDGCYKRGSFDAAKRLFDRKKGGGVSPNKFTYTVMISGYFSNGFPTLGFEMYDEMKQSGVCPNLYTCNVLISECCREQDFCFAFQPVDEMSQKGILSNIVTYNTFIGGFCKQSKVKDDGKLAGDLIGEEMSRDVDRGITMPSLPSEVCTCSFFVEMAHQRLAEEAVPVSVACGGGGAGGLRRRRRRRLAEGPRELRSPLRNEIVAACDACGERRCGVGGGCGRADGCACE</sequence>
<comment type="caution">
    <text evidence="4">The sequence shown here is derived from an EMBL/GenBank/DDBJ whole genome shotgun (WGS) entry which is preliminary data.</text>
</comment>
<reference evidence="4 5" key="1">
    <citation type="submission" date="2020-08" db="EMBL/GenBank/DDBJ databases">
        <title>Plant Genome Project.</title>
        <authorList>
            <person name="Zhang R.-G."/>
        </authorList>
    </citation>
    <scope>NUCLEOTIDE SEQUENCE [LARGE SCALE GENOMIC DNA]</scope>
    <source>
        <tissue evidence="4">Rhizome</tissue>
    </source>
</reference>
<keyword evidence="2" id="KW-0677">Repeat</keyword>
<gene>
    <name evidence="4" type="ORF">ZIOFF_004330</name>
</gene>
<dbReference type="InterPro" id="IPR011990">
    <property type="entry name" value="TPR-like_helical_dom_sf"/>
</dbReference>
<dbReference type="Pfam" id="PF13041">
    <property type="entry name" value="PPR_2"/>
    <property type="match status" value="2"/>
</dbReference>
<dbReference type="NCBIfam" id="TIGR00756">
    <property type="entry name" value="PPR"/>
    <property type="match status" value="2"/>
</dbReference>
<feature type="repeat" description="PPR" evidence="3">
    <location>
        <begin position="42"/>
        <end position="76"/>
    </location>
</feature>
<dbReference type="PANTHER" id="PTHR47941">
    <property type="entry name" value="PENTATRICOPEPTIDE REPEAT-CONTAINING PROTEIN 3, MITOCHONDRIAL"/>
    <property type="match status" value="1"/>
</dbReference>
<dbReference type="PROSITE" id="PS51375">
    <property type="entry name" value="PPR"/>
    <property type="match status" value="3"/>
</dbReference>
<accession>A0A8J5MAT1</accession>
<protein>
    <recommendedName>
        <fullName evidence="6">Pentatricopeptide repeat-containing protein</fullName>
    </recommendedName>
</protein>
<evidence type="ECO:0000256" key="1">
    <source>
        <dbReference type="ARBA" id="ARBA00007626"/>
    </source>
</evidence>